<evidence type="ECO:0000313" key="2">
    <source>
        <dbReference type="Proteomes" id="UP000243719"/>
    </source>
</evidence>
<accession>A0A1H2PKJ5</accession>
<protein>
    <recommendedName>
        <fullName evidence="3">DUF2000 domain-containing protein</fullName>
    </recommendedName>
</protein>
<dbReference type="AlphaFoldDB" id="A0A1H2PKJ5"/>
<dbReference type="InterPro" id="IPR017021">
    <property type="entry name" value="UCP033763"/>
</dbReference>
<proteinExistence type="predicted"/>
<sequence length="150" mass="15108">MATDAVVVPSAGTPSSVPERCVIVVDAALPVGRAANAAAVIALTVGQRHPGLVGAPLIDASQVAHPGLIPIGIAVLAAEQGALTAIRAKAVAIGCDVVDFPVQGQQTTDYEAFQRAVAVVTTAELRYVGLALVGPRKAIGKLVANFALLK</sequence>
<name>A0A1H2PKJ5_9BURK</name>
<dbReference type="PIRSF" id="PIRSF033736">
    <property type="entry name" value="UCP033763"/>
    <property type="match status" value="1"/>
</dbReference>
<dbReference type="Proteomes" id="UP000243719">
    <property type="component" value="Unassembled WGS sequence"/>
</dbReference>
<reference evidence="2" key="1">
    <citation type="submission" date="2016-09" db="EMBL/GenBank/DDBJ databases">
        <authorList>
            <person name="Varghese N."/>
            <person name="Submissions S."/>
        </authorList>
    </citation>
    <scope>NUCLEOTIDE SEQUENCE [LARGE SCALE GENOMIC DNA]</scope>
    <source>
        <strain evidence="2">JS23</strain>
    </source>
</reference>
<dbReference type="Gene3D" id="3.40.1490.10">
    <property type="entry name" value="Bit1"/>
    <property type="match status" value="1"/>
</dbReference>
<dbReference type="STRING" id="1770053.SAMN05216551_10294"/>
<dbReference type="InterPro" id="IPR023476">
    <property type="entry name" value="Pep_tRNA_hydro_II_dom_sf"/>
</dbReference>
<dbReference type="EMBL" id="FNLO01000002">
    <property type="protein sequence ID" value="SDV46910.1"/>
    <property type="molecule type" value="Genomic_DNA"/>
</dbReference>
<organism evidence="1 2">
    <name type="scientific">Chitinasiproducens palmae</name>
    <dbReference type="NCBI Taxonomy" id="1770053"/>
    <lineage>
        <taxon>Bacteria</taxon>
        <taxon>Pseudomonadati</taxon>
        <taxon>Pseudomonadota</taxon>
        <taxon>Betaproteobacteria</taxon>
        <taxon>Burkholderiales</taxon>
        <taxon>Burkholderiaceae</taxon>
        <taxon>Chitinasiproducens</taxon>
    </lineage>
</organism>
<keyword evidence="2" id="KW-1185">Reference proteome</keyword>
<dbReference type="Pfam" id="PF09391">
    <property type="entry name" value="DUF2000"/>
    <property type="match status" value="1"/>
</dbReference>
<dbReference type="InterPro" id="IPR018988">
    <property type="entry name" value="DUF2000"/>
</dbReference>
<gene>
    <name evidence="1" type="ORF">SAMN05216551_10294</name>
</gene>
<dbReference type="SUPFAM" id="SSF102462">
    <property type="entry name" value="Peptidyl-tRNA hydrolase II"/>
    <property type="match status" value="1"/>
</dbReference>
<dbReference type="OrthoDB" id="9095096at2"/>
<evidence type="ECO:0000313" key="1">
    <source>
        <dbReference type="EMBL" id="SDV46910.1"/>
    </source>
</evidence>
<evidence type="ECO:0008006" key="3">
    <source>
        <dbReference type="Google" id="ProtNLM"/>
    </source>
</evidence>